<keyword evidence="3" id="KW-0539">Nucleus</keyword>
<feature type="compositionally biased region" description="Polar residues" evidence="4">
    <location>
        <begin position="123"/>
        <end position="133"/>
    </location>
</feature>
<dbReference type="AlphaFoldDB" id="A0A7H9B0A2"/>
<evidence type="ECO:0000256" key="3">
    <source>
        <dbReference type="ARBA" id="ARBA00023242"/>
    </source>
</evidence>
<dbReference type="KEGG" id="zmk:HG535_0C01230"/>
<feature type="region of interest" description="Disordered" evidence="4">
    <location>
        <begin position="151"/>
        <end position="224"/>
    </location>
</feature>
<evidence type="ECO:0000313" key="6">
    <source>
        <dbReference type="EMBL" id="QLG71774.1"/>
    </source>
</evidence>
<sequence length="310" mass="34898">MSDYPVNESSSSSEQDSTHQGTGGFTRYNSNSSGYPPSRGGYSGRGYYRGGGKYKGHSYDHSNNSRRDFHNNPGGYSGYRGYGQNADSYGSEHYYNGRSQGSKHMNSSSRYYSGRGEDYAQVHGNSNNQSYQNENDYQYHRGTQNVSSQFQSVGTYHSVPQPSSRNQYATGIPQSTSQSYGQIPFKRPHDSGNNTPVDSFNRSGSLSSNNNTPTIASPALTQPQEFRLDRNESPFFYLTDLDKSTDNSVELDRIKHILRESDSLDKKIEEEKLRILKDELELSLLTTQCERDYLNVQLTQEKLDSLLMQG</sequence>
<dbReference type="Proteomes" id="UP000509704">
    <property type="component" value="Chromosome 3"/>
</dbReference>
<keyword evidence="7" id="KW-1185">Reference proteome</keyword>
<dbReference type="GO" id="GO:0005634">
    <property type="term" value="C:nucleus"/>
    <property type="evidence" value="ECO:0007669"/>
    <property type="project" value="UniProtKB-SubCell"/>
</dbReference>
<organism evidence="6 7">
    <name type="scientific">Zygotorulaspora mrakii</name>
    <name type="common">Zygosaccharomyces mrakii</name>
    <dbReference type="NCBI Taxonomy" id="42260"/>
    <lineage>
        <taxon>Eukaryota</taxon>
        <taxon>Fungi</taxon>
        <taxon>Dikarya</taxon>
        <taxon>Ascomycota</taxon>
        <taxon>Saccharomycotina</taxon>
        <taxon>Saccharomycetes</taxon>
        <taxon>Saccharomycetales</taxon>
        <taxon>Saccharomycetaceae</taxon>
        <taxon>Zygotorulaspora</taxon>
    </lineage>
</organism>
<dbReference type="EMBL" id="CP058606">
    <property type="protein sequence ID" value="QLG71774.1"/>
    <property type="molecule type" value="Genomic_DNA"/>
</dbReference>
<feature type="compositionally biased region" description="Basic and acidic residues" evidence="4">
    <location>
        <begin position="57"/>
        <end position="70"/>
    </location>
</feature>
<feature type="compositionally biased region" description="Polar residues" evidence="4">
    <location>
        <begin position="97"/>
        <end position="111"/>
    </location>
</feature>
<proteinExistence type="predicted"/>
<evidence type="ECO:0000256" key="2">
    <source>
        <dbReference type="ARBA" id="ARBA00022853"/>
    </source>
</evidence>
<dbReference type="CDD" id="cd22897">
    <property type="entry name" value="Lge1"/>
    <property type="match status" value="1"/>
</dbReference>
<feature type="region of interest" description="Disordered" evidence="4">
    <location>
        <begin position="1"/>
        <end position="133"/>
    </location>
</feature>
<accession>A0A7H9B0A2</accession>
<feature type="compositionally biased region" description="Polar residues" evidence="4">
    <location>
        <begin position="151"/>
        <end position="181"/>
    </location>
</feature>
<reference evidence="6 7" key="1">
    <citation type="submission" date="2020-07" db="EMBL/GenBank/DDBJ databases">
        <title>The yeast mating-type switching endonuclease HO is a domesticated member of an unorthodox homing genetic element family.</title>
        <authorList>
            <person name="Coughlan A.Y."/>
            <person name="Lombardi L."/>
            <person name="Braun-Galleani S."/>
            <person name="Martos A.R."/>
            <person name="Galeote V."/>
            <person name="Bigey F."/>
            <person name="Dequin S."/>
            <person name="Byrne K.P."/>
            <person name="Wolfe K.H."/>
        </authorList>
    </citation>
    <scope>NUCLEOTIDE SEQUENCE [LARGE SCALE GENOMIC DNA]</scope>
    <source>
        <strain evidence="6 7">NRRL Y-6702</strain>
    </source>
</reference>
<feature type="compositionally biased region" description="Polar residues" evidence="4">
    <location>
        <begin position="191"/>
        <end position="224"/>
    </location>
</feature>
<dbReference type="GeneID" id="59235470"/>
<name>A0A7H9B0A2_ZYGMR</name>
<evidence type="ECO:0000256" key="1">
    <source>
        <dbReference type="ARBA" id="ARBA00004123"/>
    </source>
</evidence>
<dbReference type="Pfam" id="PF11488">
    <property type="entry name" value="Lge1"/>
    <property type="match status" value="1"/>
</dbReference>
<evidence type="ECO:0000256" key="4">
    <source>
        <dbReference type="SAM" id="MobiDB-lite"/>
    </source>
</evidence>
<evidence type="ECO:0000259" key="5">
    <source>
        <dbReference type="Pfam" id="PF11488"/>
    </source>
</evidence>
<dbReference type="RefSeq" id="XP_037143502.1">
    <property type="nucleotide sequence ID" value="XM_037287607.1"/>
</dbReference>
<comment type="subcellular location">
    <subcellularLocation>
        <location evidence="1">Nucleus</location>
    </subcellularLocation>
</comment>
<dbReference type="InterPro" id="IPR021581">
    <property type="entry name" value="Tscrpt_reg_Lge1"/>
</dbReference>
<feature type="compositionally biased region" description="Gly residues" evidence="4">
    <location>
        <begin position="41"/>
        <end position="53"/>
    </location>
</feature>
<gene>
    <name evidence="6" type="ORF">HG535_0C01230</name>
</gene>
<evidence type="ECO:0000313" key="7">
    <source>
        <dbReference type="Proteomes" id="UP000509704"/>
    </source>
</evidence>
<dbReference type="OrthoDB" id="4070541at2759"/>
<protein>
    <recommendedName>
        <fullName evidence="5">Transcription regulator LGE1 helical region domain-containing protein</fullName>
    </recommendedName>
</protein>
<dbReference type="GO" id="GO:0006325">
    <property type="term" value="P:chromatin organization"/>
    <property type="evidence" value="ECO:0007669"/>
    <property type="project" value="UniProtKB-KW"/>
</dbReference>
<keyword evidence="2" id="KW-0156">Chromatin regulator</keyword>
<feature type="domain" description="Transcription regulator LGE1 helical region" evidence="5">
    <location>
        <begin position="233"/>
        <end position="307"/>
    </location>
</feature>
<feature type="compositionally biased region" description="Low complexity" evidence="4">
    <location>
        <begin position="27"/>
        <end position="40"/>
    </location>
</feature>